<organism evidence="6 7">
    <name type="scientific">Salinirubellus salinus</name>
    <dbReference type="NCBI Taxonomy" id="1364945"/>
    <lineage>
        <taxon>Archaea</taxon>
        <taxon>Methanobacteriati</taxon>
        <taxon>Methanobacteriota</taxon>
        <taxon>Stenosarchaea group</taxon>
        <taxon>Halobacteria</taxon>
        <taxon>Halobacteriales</taxon>
        <taxon>Natronomonadaceae</taxon>
        <taxon>Salinirubellus</taxon>
    </lineage>
</organism>
<keyword evidence="7" id="KW-1185">Reference proteome</keyword>
<evidence type="ECO:0000256" key="2">
    <source>
        <dbReference type="ARBA" id="ARBA00008829"/>
    </source>
</evidence>
<dbReference type="RefSeq" id="WP_260593510.1">
    <property type="nucleotide sequence ID" value="NZ_CP104003.1"/>
</dbReference>
<dbReference type="EMBL" id="CP104003">
    <property type="protein sequence ID" value="UWM54490.1"/>
    <property type="molecule type" value="Genomic_DNA"/>
</dbReference>
<name>A0A9E7R4G4_9EURY</name>
<dbReference type="InterPro" id="IPR011059">
    <property type="entry name" value="Metal-dep_hydrolase_composite"/>
</dbReference>
<evidence type="ECO:0000256" key="3">
    <source>
        <dbReference type="ARBA" id="ARBA00022801"/>
    </source>
</evidence>
<dbReference type="Proteomes" id="UP001057580">
    <property type="component" value="Chromosome"/>
</dbReference>
<evidence type="ECO:0000313" key="7">
    <source>
        <dbReference type="Proteomes" id="UP001057580"/>
    </source>
</evidence>
<keyword evidence="4" id="KW-0665">Pyrimidine biosynthesis</keyword>
<feature type="domain" description="Amidohydrolase-related" evidence="5">
    <location>
        <begin position="56"/>
        <end position="417"/>
    </location>
</feature>
<evidence type="ECO:0000256" key="4">
    <source>
        <dbReference type="ARBA" id="ARBA00022975"/>
    </source>
</evidence>
<sequence length="464" mass="50544">MPTSTVDLVVRNARVVTPSGTIHGGVACDDGVVVAVGADATLPEGDTDVDAGGNFCLPGLVDPHVHLGRRDLGYPEQLEIDFETETRGAIHGGVTTLFNFVEQEGHYVPDLDHYRELGEANSYTDFGFHMVMSHAHHIDEVRDLAAAGVTSFKMFYNMYKYTDIDIEPCEADRVSRVLSQVSDIPGAVGMFHAENAELQRECERDAKASGSHDLRAWADASPPAAEAMQIDQIGHLTRFTDADAYVVHISSAEGVEATERWQEKGVRVSGETLVTFLANTVEDDLGVWGKVSPPLREPHHQEALWAAIRRGVVDHVGTDHIATSVEEHEMGEGQHGPHLWDAPPGIQPGLEFLLPMMLTEGYNQNRISMERLVEVCSTNNAKRFGIYPQKGAIAVGSDADLVVVDTEATATVDDDFFHTREPRWSSVHGREVQGLATHTVVGGELAVREGELLVEKGGGSFLAR</sequence>
<dbReference type="InterPro" id="IPR006680">
    <property type="entry name" value="Amidohydro-rel"/>
</dbReference>
<dbReference type="AlphaFoldDB" id="A0A9E7R4G4"/>
<dbReference type="SUPFAM" id="SSF51338">
    <property type="entry name" value="Composite domain of metallo-dependent hydrolases"/>
    <property type="match status" value="1"/>
</dbReference>
<dbReference type="PANTHER" id="PTHR11647:SF1">
    <property type="entry name" value="COLLAPSIN RESPONSE MEDIATOR PROTEIN"/>
    <property type="match status" value="1"/>
</dbReference>
<evidence type="ECO:0000256" key="1">
    <source>
        <dbReference type="ARBA" id="ARBA00001947"/>
    </source>
</evidence>
<dbReference type="SUPFAM" id="SSF51556">
    <property type="entry name" value="Metallo-dependent hydrolases"/>
    <property type="match status" value="1"/>
</dbReference>
<dbReference type="GO" id="GO:0005829">
    <property type="term" value="C:cytosol"/>
    <property type="evidence" value="ECO:0007669"/>
    <property type="project" value="TreeGrafter"/>
</dbReference>
<dbReference type="KEGG" id="ssai:N0B31_20510"/>
<dbReference type="Pfam" id="PF01979">
    <property type="entry name" value="Amidohydro_1"/>
    <property type="match status" value="1"/>
</dbReference>
<protein>
    <submittedName>
        <fullName evidence="6">Amidohydrolase family protein</fullName>
    </submittedName>
</protein>
<evidence type="ECO:0000259" key="5">
    <source>
        <dbReference type="Pfam" id="PF01979"/>
    </source>
</evidence>
<comment type="similarity">
    <text evidence="2">Belongs to the metallo-dependent hydrolases superfamily. Hydantoinase/dihydropyrimidinase family.</text>
</comment>
<dbReference type="GO" id="GO:0016812">
    <property type="term" value="F:hydrolase activity, acting on carbon-nitrogen (but not peptide) bonds, in cyclic amides"/>
    <property type="evidence" value="ECO:0007669"/>
    <property type="project" value="TreeGrafter"/>
</dbReference>
<dbReference type="InterPro" id="IPR032466">
    <property type="entry name" value="Metal_Hydrolase"/>
</dbReference>
<dbReference type="Gene3D" id="3.20.20.140">
    <property type="entry name" value="Metal-dependent hydrolases"/>
    <property type="match status" value="1"/>
</dbReference>
<evidence type="ECO:0000313" key="6">
    <source>
        <dbReference type="EMBL" id="UWM54490.1"/>
    </source>
</evidence>
<keyword evidence="3" id="KW-0378">Hydrolase</keyword>
<proteinExistence type="inferred from homology"/>
<comment type="cofactor">
    <cofactor evidence="1">
        <name>Zn(2+)</name>
        <dbReference type="ChEBI" id="CHEBI:29105"/>
    </cofactor>
</comment>
<dbReference type="GeneID" id="74944858"/>
<gene>
    <name evidence="6" type="ORF">N0B31_20510</name>
</gene>
<accession>A0A9E7R4G4</accession>
<dbReference type="PANTHER" id="PTHR11647">
    <property type="entry name" value="HYDRANTOINASE/DIHYDROPYRIMIDINASE FAMILY MEMBER"/>
    <property type="match status" value="1"/>
</dbReference>
<dbReference type="GO" id="GO:0006221">
    <property type="term" value="P:pyrimidine nucleotide biosynthetic process"/>
    <property type="evidence" value="ECO:0007669"/>
    <property type="project" value="UniProtKB-KW"/>
</dbReference>
<dbReference type="InterPro" id="IPR050378">
    <property type="entry name" value="Metallo-dep_Hydrolases_sf"/>
</dbReference>
<dbReference type="Gene3D" id="2.30.40.10">
    <property type="entry name" value="Urease, subunit C, domain 1"/>
    <property type="match status" value="1"/>
</dbReference>
<reference evidence="6" key="1">
    <citation type="submission" date="2022-09" db="EMBL/GenBank/DDBJ databases">
        <title>Diverse halophilic archaea isolated from saline environments.</title>
        <authorList>
            <person name="Cui H.-L."/>
        </authorList>
    </citation>
    <scope>NUCLEOTIDE SEQUENCE</scope>
    <source>
        <strain evidence="6">ZS-35-S2</strain>
    </source>
</reference>
<dbReference type="FunFam" id="3.20.20.140:FF:000174">
    <property type="entry name" value="Dihydropyrimidinase-related protein 2"/>
    <property type="match status" value="1"/>
</dbReference>